<organism evidence="1 2">
    <name type="scientific">Rubroshorea leprosula</name>
    <dbReference type="NCBI Taxonomy" id="152421"/>
    <lineage>
        <taxon>Eukaryota</taxon>
        <taxon>Viridiplantae</taxon>
        <taxon>Streptophyta</taxon>
        <taxon>Embryophyta</taxon>
        <taxon>Tracheophyta</taxon>
        <taxon>Spermatophyta</taxon>
        <taxon>Magnoliopsida</taxon>
        <taxon>eudicotyledons</taxon>
        <taxon>Gunneridae</taxon>
        <taxon>Pentapetalae</taxon>
        <taxon>rosids</taxon>
        <taxon>malvids</taxon>
        <taxon>Malvales</taxon>
        <taxon>Dipterocarpaceae</taxon>
        <taxon>Rubroshorea</taxon>
    </lineage>
</organism>
<protein>
    <submittedName>
        <fullName evidence="1">Uncharacterized protein</fullName>
    </submittedName>
</protein>
<dbReference type="EMBL" id="BPVZ01000059">
    <property type="protein sequence ID" value="GKV22213.1"/>
    <property type="molecule type" value="Genomic_DNA"/>
</dbReference>
<name>A0AAV5KCA4_9ROSI</name>
<keyword evidence="2" id="KW-1185">Reference proteome</keyword>
<evidence type="ECO:0000313" key="1">
    <source>
        <dbReference type="EMBL" id="GKV22213.1"/>
    </source>
</evidence>
<reference evidence="1 2" key="1">
    <citation type="journal article" date="2021" name="Commun. Biol.">
        <title>The genome of Shorea leprosula (Dipterocarpaceae) highlights the ecological relevance of drought in aseasonal tropical rainforests.</title>
        <authorList>
            <person name="Ng K.K.S."/>
            <person name="Kobayashi M.J."/>
            <person name="Fawcett J.A."/>
            <person name="Hatakeyama M."/>
            <person name="Paape T."/>
            <person name="Ng C.H."/>
            <person name="Ang C.C."/>
            <person name="Tnah L.H."/>
            <person name="Lee C.T."/>
            <person name="Nishiyama T."/>
            <person name="Sese J."/>
            <person name="O'Brien M.J."/>
            <person name="Copetti D."/>
            <person name="Mohd Noor M.I."/>
            <person name="Ong R.C."/>
            <person name="Putra M."/>
            <person name="Sireger I.Z."/>
            <person name="Indrioko S."/>
            <person name="Kosugi Y."/>
            <person name="Izuno A."/>
            <person name="Isagi Y."/>
            <person name="Lee S.L."/>
            <person name="Shimizu K.K."/>
        </authorList>
    </citation>
    <scope>NUCLEOTIDE SEQUENCE [LARGE SCALE GENOMIC DNA]</scope>
    <source>
        <strain evidence="1">214</strain>
    </source>
</reference>
<proteinExistence type="predicted"/>
<sequence>MNKVSSVDNPFGSPTRSLSLFGRFSGSPFDLGFNGTIDDLMLDESIIEYFGAQIESV</sequence>
<dbReference type="Proteomes" id="UP001054252">
    <property type="component" value="Unassembled WGS sequence"/>
</dbReference>
<comment type="caution">
    <text evidence="1">The sequence shown here is derived from an EMBL/GenBank/DDBJ whole genome shotgun (WGS) entry which is preliminary data.</text>
</comment>
<accession>A0AAV5KCA4</accession>
<dbReference type="AlphaFoldDB" id="A0AAV5KCA4"/>
<gene>
    <name evidence="1" type="ORF">SLEP1_g32097</name>
</gene>
<evidence type="ECO:0000313" key="2">
    <source>
        <dbReference type="Proteomes" id="UP001054252"/>
    </source>
</evidence>